<dbReference type="OrthoDB" id="5855148at2"/>
<dbReference type="RefSeq" id="WP_119010292.1">
    <property type="nucleotide sequence ID" value="NZ_BJXK01000023.1"/>
</dbReference>
<evidence type="ECO:0000313" key="1">
    <source>
        <dbReference type="EMBL" id="GEM81442.1"/>
    </source>
</evidence>
<keyword evidence="2" id="KW-1185">Reference proteome</keyword>
<accession>A0A511QY27</accession>
<evidence type="ECO:0000313" key="2">
    <source>
        <dbReference type="Proteomes" id="UP000321113"/>
    </source>
</evidence>
<dbReference type="Proteomes" id="UP000321113">
    <property type="component" value="Unassembled WGS sequence"/>
</dbReference>
<reference evidence="1 2" key="1">
    <citation type="submission" date="2019-07" db="EMBL/GenBank/DDBJ databases">
        <title>Whole genome shotgun sequence of Vibrio superstes NBRC 103154.</title>
        <authorList>
            <person name="Hosoyama A."/>
            <person name="Uohara A."/>
            <person name="Ohji S."/>
            <person name="Ichikawa N."/>
        </authorList>
    </citation>
    <scope>NUCLEOTIDE SEQUENCE [LARGE SCALE GENOMIC DNA]</scope>
    <source>
        <strain evidence="1 2">NBRC 103154</strain>
    </source>
</reference>
<proteinExistence type="predicted"/>
<protein>
    <submittedName>
        <fullName evidence="1">Uncharacterized protein</fullName>
    </submittedName>
</protein>
<dbReference type="EMBL" id="BJXK01000023">
    <property type="protein sequence ID" value="GEM81442.1"/>
    <property type="molecule type" value="Genomic_DNA"/>
</dbReference>
<comment type="caution">
    <text evidence="1">The sequence shown here is derived from an EMBL/GenBank/DDBJ whole genome shotgun (WGS) entry which is preliminary data.</text>
</comment>
<sequence>MSKIVIISFITLLTSLIPVSVFALTALEKEQLITVRNQIFGGSTINAALTQTTISGETPPVFPYRLHDRVLMAWKIKPSDVDSFASLINLPYYLRVGKTAPLTESKFHRRFMTWLSKQKGSSFSLFSQRKQYYLLVDIAHTAGAEQGLKVEWKTFVTYQGSNETHLYRFASFKQIPGNDLLELANLSHSAISLEKSSRHIKAHLTSESGEEFNANIILGKSSTNKTFSESYLNASEKVLGPRGTLTRYYYDGSSVDARLHKININKVKVSSSLPWFRFAHTLTNVIVPKYDMAFLAQPVTQPIRTPDPSFGPAACDNPQSPASLSEQYACLVYLALGSSELEIPPADPENIFGQVFTQIPSNYQPTFYYALQDLYQGLSTFAGQAKPTLFFELQTSPKTIFINFEIRPDKVKAFKKAFLPPHFKLAKIRFYPEQRKAVYAVSLNLYLSRGANLNGVRAEWSTYVINPLEENPKPRFSVLEAQTNISGLDPSHVLGLLRSEAPPSLNDITAFIEDANDSFMYEFDEQDGIQASLKNGDDMVLSIDIAYPEQSKQLYTKTLTSWMEANDYVYWGEVADILKYDRQVMFADLLVFEVAENDVIHDTTFADYVKPKPLPIVVWLGGQSIALEPWANLEMIESK</sequence>
<gene>
    <name evidence="1" type="ORF">VSU01S_36870</name>
</gene>
<dbReference type="AlphaFoldDB" id="A0A511QY27"/>
<organism evidence="1 2">
    <name type="scientific">Vibrio superstes NBRC 103154</name>
    <dbReference type="NCBI Taxonomy" id="1219062"/>
    <lineage>
        <taxon>Bacteria</taxon>
        <taxon>Pseudomonadati</taxon>
        <taxon>Pseudomonadota</taxon>
        <taxon>Gammaproteobacteria</taxon>
        <taxon>Vibrionales</taxon>
        <taxon>Vibrionaceae</taxon>
        <taxon>Vibrio</taxon>
    </lineage>
</organism>
<name>A0A511QY27_9VIBR</name>